<keyword evidence="3 11" id="KW-0548">Nucleotidyltransferase</keyword>
<keyword evidence="6 11" id="KW-0547">Nucleotide-binding</keyword>
<dbReference type="EC" id="2.7.7.7" evidence="11"/>
<sequence length="574" mass="64663">MTTEYQVLARKKRPQVFESIVGQEHITKTLKNAISTGRIAHAYLFTGIRGIGKTTCARVLAKALNCRKGPIPIPCNECDICEQVTKGNSLDVIEIDGASNRGIDEIRELKENVKFAPPTAKYKVYIIDEVHMLTAPAFNALLKTLEEPPPHVIFILATTEAHKLPPTILSRCQRYDFRPMGKEKIFEFLKKISKEEGIKVEEKALSLISDASEGSIRDSLSILESIVSVSDMEISYRNVADILGVIDSNIHSSFSEALIEKDPNRIISLVNELYLSGSDIKQFCKSFLNHLRDMIVISLSGDEKLSQTSHQTDKNQFKEQASKIPHENWIQLFSVFYEAEKEIRRADNPRLLLEVTFLKMLRIEKIVPLNKILDQIAGLKSNIHNSPSQSNEPKNYSGSTASSIPSDRPGKPEKPVSQKTEATESLSAEETEAPYNTAPKEKNEGGKFQWEEFVRRVEEESISLASFINNGCTREIDGNKMIFGFEDSFTIQVIKKDKNLKILKLIGENMLQKKIEVILKKEAVENEGSQPDTAINKEKEAVRETLFHRALKEPLIKDILDIFPGKIVDVKVLK</sequence>
<dbReference type="Proteomes" id="UP000178082">
    <property type="component" value="Unassembled WGS sequence"/>
</dbReference>
<evidence type="ECO:0000256" key="2">
    <source>
        <dbReference type="ARBA" id="ARBA00022679"/>
    </source>
</evidence>
<comment type="catalytic activity">
    <reaction evidence="10 11">
        <text>DNA(n) + a 2'-deoxyribonucleoside 5'-triphosphate = DNA(n+1) + diphosphate</text>
        <dbReference type="Rhea" id="RHEA:22508"/>
        <dbReference type="Rhea" id="RHEA-COMP:17339"/>
        <dbReference type="Rhea" id="RHEA-COMP:17340"/>
        <dbReference type="ChEBI" id="CHEBI:33019"/>
        <dbReference type="ChEBI" id="CHEBI:61560"/>
        <dbReference type="ChEBI" id="CHEBI:173112"/>
        <dbReference type="EC" id="2.7.7.7"/>
    </reaction>
</comment>
<dbReference type="CDD" id="cd00009">
    <property type="entry name" value="AAA"/>
    <property type="match status" value="1"/>
</dbReference>
<dbReference type="GO" id="GO:0003887">
    <property type="term" value="F:DNA-directed DNA polymerase activity"/>
    <property type="evidence" value="ECO:0007669"/>
    <property type="project" value="UniProtKB-KW"/>
</dbReference>
<dbReference type="CDD" id="cd18137">
    <property type="entry name" value="HLD_clamp_pol_III_gamma_tau"/>
    <property type="match status" value="1"/>
</dbReference>
<dbReference type="AlphaFoldDB" id="A0A1F7SNJ0"/>
<feature type="region of interest" description="Disordered" evidence="12">
    <location>
        <begin position="383"/>
        <end position="444"/>
    </location>
</feature>
<evidence type="ECO:0000256" key="5">
    <source>
        <dbReference type="ARBA" id="ARBA00022723"/>
    </source>
</evidence>
<evidence type="ECO:0000256" key="1">
    <source>
        <dbReference type="ARBA" id="ARBA00006360"/>
    </source>
</evidence>
<organism evidence="14 15">
    <name type="scientific">Candidatus Schekmanbacteria bacterium RIFCSPLOWO2_12_FULL_38_15</name>
    <dbReference type="NCBI Taxonomy" id="1817883"/>
    <lineage>
        <taxon>Bacteria</taxon>
        <taxon>Candidatus Schekmaniibacteriota</taxon>
    </lineage>
</organism>
<dbReference type="SMART" id="SM00382">
    <property type="entry name" value="AAA"/>
    <property type="match status" value="1"/>
</dbReference>
<dbReference type="Gene3D" id="3.40.50.300">
    <property type="entry name" value="P-loop containing nucleotide triphosphate hydrolases"/>
    <property type="match status" value="1"/>
</dbReference>
<evidence type="ECO:0000256" key="11">
    <source>
        <dbReference type="RuleBase" id="RU364063"/>
    </source>
</evidence>
<comment type="function">
    <text evidence="11">DNA polymerase III is a complex, multichain enzyme responsible for most of the replicative synthesis in bacteria. This DNA polymerase also exhibits 3' to 5' exonuclease activity.</text>
</comment>
<dbReference type="SUPFAM" id="SSF48019">
    <property type="entry name" value="post-AAA+ oligomerization domain-like"/>
    <property type="match status" value="1"/>
</dbReference>
<feature type="domain" description="AAA+ ATPase" evidence="13">
    <location>
        <begin position="39"/>
        <end position="181"/>
    </location>
</feature>
<dbReference type="InterPro" id="IPR012763">
    <property type="entry name" value="DNA_pol_III_sug/sutau_N"/>
</dbReference>
<keyword evidence="8 11" id="KW-0067">ATP-binding</keyword>
<dbReference type="InterPro" id="IPR003593">
    <property type="entry name" value="AAA+_ATPase"/>
</dbReference>
<evidence type="ECO:0000256" key="6">
    <source>
        <dbReference type="ARBA" id="ARBA00022741"/>
    </source>
</evidence>
<name>A0A1F7SNJ0_9BACT</name>
<dbReference type="Pfam" id="PF22608">
    <property type="entry name" value="DNAX_ATPase_lid"/>
    <property type="match status" value="1"/>
</dbReference>
<evidence type="ECO:0000256" key="3">
    <source>
        <dbReference type="ARBA" id="ARBA00022695"/>
    </source>
</evidence>
<comment type="subunit">
    <text evidence="11">DNA polymerase III contains a core (composed of alpha, epsilon and theta chains) that associates with a tau subunit. This core dimerizes to form the POLIII' complex. PolIII' associates with the gamma complex (composed of gamma, delta, delta', psi and chi chains) and with the beta chain to form the complete DNA polymerase III complex.</text>
</comment>
<dbReference type="Gene3D" id="1.20.272.10">
    <property type="match status" value="1"/>
</dbReference>
<comment type="similarity">
    <text evidence="1 11">Belongs to the DnaX/STICHEL family.</text>
</comment>
<dbReference type="InterPro" id="IPR022754">
    <property type="entry name" value="DNA_pol_III_gamma-3"/>
</dbReference>
<dbReference type="PANTHER" id="PTHR11669:SF0">
    <property type="entry name" value="PROTEIN STICHEL-LIKE 2"/>
    <property type="match status" value="1"/>
</dbReference>
<dbReference type="EMBL" id="MGDI01000002">
    <property type="protein sequence ID" value="OGL55346.1"/>
    <property type="molecule type" value="Genomic_DNA"/>
</dbReference>
<dbReference type="GO" id="GO:0009360">
    <property type="term" value="C:DNA polymerase III complex"/>
    <property type="evidence" value="ECO:0007669"/>
    <property type="project" value="InterPro"/>
</dbReference>
<dbReference type="Pfam" id="PF13177">
    <property type="entry name" value="DNA_pol3_delta2"/>
    <property type="match status" value="1"/>
</dbReference>
<dbReference type="GO" id="GO:0005524">
    <property type="term" value="F:ATP binding"/>
    <property type="evidence" value="ECO:0007669"/>
    <property type="project" value="UniProtKB-KW"/>
</dbReference>
<evidence type="ECO:0000256" key="9">
    <source>
        <dbReference type="ARBA" id="ARBA00022932"/>
    </source>
</evidence>
<reference evidence="14 15" key="1">
    <citation type="journal article" date="2016" name="Nat. Commun.">
        <title>Thousands of microbial genomes shed light on interconnected biogeochemical processes in an aquifer system.</title>
        <authorList>
            <person name="Anantharaman K."/>
            <person name="Brown C.T."/>
            <person name="Hug L.A."/>
            <person name="Sharon I."/>
            <person name="Castelle C.J."/>
            <person name="Probst A.J."/>
            <person name="Thomas B.C."/>
            <person name="Singh A."/>
            <person name="Wilkins M.J."/>
            <person name="Karaoz U."/>
            <person name="Brodie E.L."/>
            <person name="Williams K.H."/>
            <person name="Hubbard S.S."/>
            <person name="Banfield J.F."/>
        </authorList>
    </citation>
    <scope>NUCLEOTIDE SEQUENCE [LARGE SCALE GENOMIC DNA]</scope>
</reference>
<dbReference type="Gene3D" id="1.10.8.60">
    <property type="match status" value="1"/>
</dbReference>
<evidence type="ECO:0000256" key="12">
    <source>
        <dbReference type="SAM" id="MobiDB-lite"/>
    </source>
</evidence>
<dbReference type="InterPro" id="IPR045085">
    <property type="entry name" value="HLD_clamp_pol_III_gamma_tau"/>
</dbReference>
<protein>
    <recommendedName>
        <fullName evidence="11">DNA polymerase III subunit gamma/tau</fullName>
        <ecNumber evidence="11">2.7.7.7</ecNumber>
    </recommendedName>
</protein>
<dbReference type="STRING" id="1817883.A3G31_04910"/>
<keyword evidence="9 11" id="KW-0239">DNA-directed DNA polymerase</keyword>
<dbReference type="NCBIfam" id="NF004046">
    <property type="entry name" value="PRK05563.1"/>
    <property type="match status" value="1"/>
</dbReference>
<dbReference type="FunFam" id="3.40.50.300:FF:000014">
    <property type="entry name" value="DNA polymerase III subunit gamma/tau"/>
    <property type="match status" value="1"/>
</dbReference>
<accession>A0A1F7SNJ0</accession>
<gene>
    <name evidence="11" type="primary">dnaX</name>
    <name evidence="14" type="ORF">A3G31_04910</name>
</gene>
<keyword evidence="5" id="KW-0479">Metal-binding</keyword>
<dbReference type="GO" id="GO:0003677">
    <property type="term" value="F:DNA binding"/>
    <property type="evidence" value="ECO:0007669"/>
    <property type="project" value="InterPro"/>
</dbReference>
<dbReference type="InterPro" id="IPR008921">
    <property type="entry name" value="DNA_pol3_clamp-load_cplx_C"/>
</dbReference>
<comment type="caution">
    <text evidence="14">The sequence shown here is derived from an EMBL/GenBank/DDBJ whole genome shotgun (WGS) entry which is preliminary data.</text>
</comment>
<evidence type="ECO:0000256" key="7">
    <source>
        <dbReference type="ARBA" id="ARBA00022833"/>
    </source>
</evidence>
<dbReference type="InterPro" id="IPR027417">
    <property type="entry name" value="P-loop_NTPase"/>
</dbReference>
<evidence type="ECO:0000256" key="10">
    <source>
        <dbReference type="ARBA" id="ARBA00049244"/>
    </source>
</evidence>
<proteinExistence type="inferred from homology"/>
<dbReference type="SUPFAM" id="SSF52540">
    <property type="entry name" value="P-loop containing nucleoside triphosphate hydrolases"/>
    <property type="match status" value="1"/>
</dbReference>
<keyword evidence="2 11" id="KW-0808">Transferase</keyword>
<dbReference type="NCBIfam" id="TIGR02397">
    <property type="entry name" value="dnaX_nterm"/>
    <property type="match status" value="1"/>
</dbReference>
<evidence type="ECO:0000313" key="15">
    <source>
        <dbReference type="Proteomes" id="UP000178082"/>
    </source>
</evidence>
<evidence type="ECO:0000256" key="8">
    <source>
        <dbReference type="ARBA" id="ARBA00022840"/>
    </source>
</evidence>
<dbReference type="GO" id="GO:0046872">
    <property type="term" value="F:metal ion binding"/>
    <property type="evidence" value="ECO:0007669"/>
    <property type="project" value="UniProtKB-KW"/>
</dbReference>
<keyword evidence="4 11" id="KW-0235">DNA replication</keyword>
<evidence type="ECO:0000256" key="4">
    <source>
        <dbReference type="ARBA" id="ARBA00022705"/>
    </source>
</evidence>
<evidence type="ECO:0000259" key="13">
    <source>
        <dbReference type="SMART" id="SM00382"/>
    </source>
</evidence>
<evidence type="ECO:0000313" key="14">
    <source>
        <dbReference type="EMBL" id="OGL55346.1"/>
    </source>
</evidence>
<feature type="compositionally biased region" description="Polar residues" evidence="12">
    <location>
        <begin position="383"/>
        <end position="405"/>
    </location>
</feature>
<dbReference type="InterPro" id="IPR050238">
    <property type="entry name" value="DNA_Rep/Repair_Clamp_Loader"/>
</dbReference>
<dbReference type="PANTHER" id="PTHR11669">
    <property type="entry name" value="REPLICATION FACTOR C / DNA POLYMERASE III GAMMA-TAU SUBUNIT"/>
    <property type="match status" value="1"/>
</dbReference>
<keyword evidence="7" id="KW-0862">Zinc</keyword>
<dbReference type="Pfam" id="PF12169">
    <property type="entry name" value="DNA_pol3_gamma3"/>
    <property type="match status" value="1"/>
</dbReference>
<dbReference type="GO" id="GO:0006261">
    <property type="term" value="P:DNA-templated DNA replication"/>
    <property type="evidence" value="ECO:0007669"/>
    <property type="project" value="TreeGrafter"/>
</dbReference>